<evidence type="ECO:0000313" key="2">
    <source>
        <dbReference type="Proteomes" id="UP001234202"/>
    </source>
</evidence>
<gene>
    <name evidence="1" type="ORF">QFC24_002172</name>
</gene>
<protein>
    <submittedName>
        <fullName evidence="1">Uncharacterized protein</fullName>
    </submittedName>
</protein>
<proteinExistence type="predicted"/>
<dbReference type="Proteomes" id="UP001234202">
    <property type="component" value="Unassembled WGS sequence"/>
</dbReference>
<sequence length="301" mass="32475">MSKPIVVIVSGANRGIGEAICRGVLSLSQPVILYAASRAGKDLHFNPNASTGSQVKYPKLDITDKESIQRLVAEIQSSENGIDALINNAGVNVDQQYSLENVNLTLATNYDGTLSMNQAFLPLVRSRKGRIVNVSSVGSMLKPYSPEIQERFRNVQSLADVDKLRQEYVENVKNRTETESGWGGQRRAYSVSKALINGLTRVLAAEEEKQGSGVLINCCCPGWVSTEMGHLVGNAPKSPGKTLYGHAARHGCCLTVSSVPFSDDGAKIPLRLAFDDIHGTTGKYWANTSISGTGYGDVQAW</sequence>
<comment type="caution">
    <text evidence="1">The sequence shown here is derived from an EMBL/GenBank/DDBJ whole genome shotgun (WGS) entry which is preliminary data.</text>
</comment>
<organism evidence="1 2">
    <name type="scientific">Naganishia onofrii</name>
    <dbReference type="NCBI Taxonomy" id="1851511"/>
    <lineage>
        <taxon>Eukaryota</taxon>
        <taxon>Fungi</taxon>
        <taxon>Dikarya</taxon>
        <taxon>Basidiomycota</taxon>
        <taxon>Agaricomycotina</taxon>
        <taxon>Tremellomycetes</taxon>
        <taxon>Filobasidiales</taxon>
        <taxon>Filobasidiaceae</taxon>
        <taxon>Naganishia</taxon>
    </lineage>
</organism>
<name>A0ACC2XQW7_9TREE</name>
<reference evidence="1" key="1">
    <citation type="submission" date="2023-04" db="EMBL/GenBank/DDBJ databases">
        <title>Draft Genome sequencing of Naganishia species isolated from polar environments using Oxford Nanopore Technology.</title>
        <authorList>
            <person name="Leo P."/>
            <person name="Venkateswaran K."/>
        </authorList>
    </citation>
    <scope>NUCLEOTIDE SEQUENCE</scope>
    <source>
        <strain evidence="1">DBVPG 5303</strain>
    </source>
</reference>
<dbReference type="EMBL" id="JASBWV010000005">
    <property type="protein sequence ID" value="KAJ9126429.1"/>
    <property type="molecule type" value="Genomic_DNA"/>
</dbReference>
<accession>A0ACC2XQW7</accession>
<evidence type="ECO:0000313" key="1">
    <source>
        <dbReference type="EMBL" id="KAJ9126429.1"/>
    </source>
</evidence>
<keyword evidence="2" id="KW-1185">Reference proteome</keyword>